<dbReference type="Proteomes" id="UP000092460">
    <property type="component" value="Unassembled WGS sequence"/>
</dbReference>
<protein>
    <submittedName>
        <fullName evidence="1">Uncharacterized protein</fullName>
    </submittedName>
</protein>
<sequence>MPLIHLASHRAVVGSSSSSSSSSSRRSKWITIQTHRLRDTENDTVKKQHMPNFTIEDAVKSDIFVQQNIDILNKERMGSRVDLVDVGISQVLKGPDYTIAASFITTYYNINVAFNGKKFPQLCFYRCNLFSSGNHPI</sequence>
<keyword evidence="2" id="KW-1185">Reference proteome</keyword>
<reference evidence="1" key="2">
    <citation type="submission" date="2020-05" db="UniProtKB">
        <authorList>
            <consortium name="EnsemblMetazoa"/>
        </authorList>
    </citation>
    <scope>IDENTIFICATION</scope>
    <source>
        <strain evidence="1">IAEA</strain>
    </source>
</reference>
<evidence type="ECO:0000313" key="2">
    <source>
        <dbReference type="Proteomes" id="UP000092460"/>
    </source>
</evidence>
<dbReference type="EnsemblMetazoa" id="GPPI011335-RA">
    <property type="protein sequence ID" value="GPPI011335-PA"/>
    <property type="gene ID" value="GPPI011335"/>
</dbReference>
<accession>A0A1B0AWR3</accession>
<reference evidence="2" key="1">
    <citation type="submission" date="2015-01" db="EMBL/GenBank/DDBJ databases">
        <authorList>
            <person name="Aksoy S."/>
            <person name="Warren W."/>
            <person name="Wilson R.K."/>
        </authorList>
    </citation>
    <scope>NUCLEOTIDE SEQUENCE [LARGE SCALE GENOMIC DNA]</scope>
    <source>
        <strain evidence="2">IAEA</strain>
    </source>
</reference>
<dbReference type="AlphaFoldDB" id="A0A1B0AWR3"/>
<dbReference type="VEuPathDB" id="VectorBase:GPPI011335"/>
<dbReference type="EMBL" id="JXJN01004899">
    <property type="status" value="NOT_ANNOTATED_CDS"/>
    <property type="molecule type" value="Genomic_DNA"/>
</dbReference>
<proteinExistence type="predicted"/>
<organism evidence="1 2">
    <name type="scientific">Glossina palpalis gambiensis</name>
    <dbReference type="NCBI Taxonomy" id="67801"/>
    <lineage>
        <taxon>Eukaryota</taxon>
        <taxon>Metazoa</taxon>
        <taxon>Ecdysozoa</taxon>
        <taxon>Arthropoda</taxon>
        <taxon>Hexapoda</taxon>
        <taxon>Insecta</taxon>
        <taxon>Pterygota</taxon>
        <taxon>Neoptera</taxon>
        <taxon>Endopterygota</taxon>
        <taxon>Diptera</taxon>
        <taxon>Brachycera</taxon>
        <taxon>Muscomorpha</taxon>
        <taxon>Hippoboscoidea</taxon>
        <taxon>Glossinidae</taxon>
        <taxon>Glossina</taxon>
    </lineage>
</organism>
<evidence type="ECO:0000313" key="1">
    <source>
        <dbReference type="EnsemblMetazoa" id="GPPI011335-PA"/>
    </source>
</evidence>
<name>A0A1B0AWR3_9MUSC</name>